<dbReference type="CDD" id="cd00432">
    <property type="entry name" value="Ribosomal_L18_L5e"/>
    <property type="match status" value="1"/>
</dbReference>
<dbReference type="GO" id="GO:0003735">
    <property type="term" value="F:structural constituent of ribosome"/>
    <property type="evidence" value="ECO:0007669"/>
    <property type="project" value="InterPro"/>
</dbReference>
<dbReference type="GO" id="GO:0008097">
    <property type="term" value="F:5S rRNA binding"/>
    <property type="evidence" value="ECO:0007669"/>
    <property type="project" value="TreeGrafter"/>
</dbReference>
<proteinExistence type="inferred from homology"/>
<dbReference type="GO" id="GO:0006412">
    <property type="term" value="P:translation"/>
    <property type="evidence" value="ECO:0007669"/>
    <property type="project" value="InterPro"/>
</dbReference>
<evidence type="ECO:0000256" key="1">
    <source>
        <dbReference type="ARBA" id="ARBA00007116"/>
    </source>
</evidence>
<evidence type="ECO:0008006" key="6">
    <source>
        <dbReference type="Google" id="ProtNLM"/>
    </source>
</evidence>
<name>A0A9Q0KX61_9MAGN</name>
<keyword evidence="3" id="KW-0687">Ribonucleoprotein</keyword>
<dbReference type="SUPFAM" id="SSF53137">
    <property type="entry name" value="Translational machinery components"/>
    <property type="match status" value="1"/>
</dbReference>
<evidence type="ECO:0000256" key="2">
    <source>
        <dbReference type="ARBA" id="ARBA00022980"/>
    </source>
</evidence>
<dbReference type="EMBL" id="JAMYWD010000002">
    <property type="protein sequence ID" value="KAJ4977889.1"/>
    <property type="molecule type" value="Genomic_DNA"/>
</dbReference>
<dbReference type="Pfam" id="PF00861">
    <property type="entry name" value="Ribosomal_L18p"/>
    <property type="match status" value="1"/>
</dbReference>
<keyword evidence="2" id="KW-0689">Ribosomal protein</keyword>
<dbReference type="InterPro" id="IPR005484">
    <property type="entry name" value="Ribosomal_uL18_bac/plant/anim"/>
</dbReference>
<dbReference type="PANTHER" id="PTHR12899">
    <property type="entry name" value="39S RIBOSOMAL PROTEIN L18, MITOCHONDRIAL"/>
    <property type="match status" value="1"/>
</dbReference>
<dbReference type="GO" id="GO:0005840">
    <property type="term" value="C:ribosome"/>
    <property type="evidence" value="ECO:0007669"/>
    <property type="project" value="UniProtKB-KW"/>
</dbReference>
<dbReference type="Gene3D" id="3.30.420.100">
    <property type="match status" value="1"/>
</dbReference>
<comment type="similarity">
    <text evidence="1">Belongs to the universal ribosomal protein uL18 family.</text>
</comment>
<evidence type="ECO:0000313" key="4">
    <source>
        <dbReference type="EMBL" id="KAJ4977889.1"/>
    </source>
</evidence>
<organism evidence="4 5">
    <name type="scientific">Protea cynaroides</name>
    <dbReference type="NCBI Taxonomy" id="273540"/>
    <lineage>
        <taxon>Eukaryota</taxon>
        <taxon>Viridiplantae</taxon>
        <taxon>Streptophyta</taxon>
        <taxon>Embryophyta</taxon>
        <taxon>Tracheophyta</taxon>
        <taxon>Spermatophyta</taxon>
        <taxon>Magnoliopsida</taxon>
        <taxon>Proteales</taxon>
        <taxon>Proteaceae</taxon>
        <taxon>Protea</taxon>
    </lineage>
</organism>
<accession>A0A9Q0KX61</accession>
<dbReference type="PANTHER" id="PTHR12899:SF21">
    <property type="entry name" value="OS09G0549700 PROTEIN"/>
    <property type="match status" value="1"/>
</dbReference>
<protein>
    <recommendedName>
        <fullName evidence="6">50S ribosomal protein L18</fullName>
    </recommendedName>
</protein>
<keyword evidence="5" id="KW-1185">Reference proteome</keyword>
<evidence type="ECO:0000313" key="5">
    <source>
        <dbReference type="Proteomes" id="UP001141806"/>
    </source>
</evidence>
<comment type="caution">
    <text evidence="4">The sequence shown here is derived from an EMBL/GenBank/DDBJ whole genome shotgun (WGS) entry which is preliminary data.</text>
</comment>
<dbReference type="AlphaFoldDB" id="A0A9Q0KX61"/>
<evidence type="ECO:0000256" key="3">
    <source>
        <dbReference type="ARBA" id="ARBA00023274"/>
    </source>
</evidence>
<dbReference type="InterPro" id="IPR057268">
    <property type="entry name" value="Ribosomal_L18"/>
</dbReference>
<sequence length="129" mass="14324">MPVTKRYLLQMFMTLKHITATVVDRNNCDIVATASTVERAFKNAMEYGRSGNAKVASVVGEVLARRLKLKGLDEGQGSVIHADVRKEIEKKGLKNQTKVWAIVDALKNNGVKIIIDDNNDDVKGVKRPF</sequence>
<dbReference type="GO" id="GO:1990904">
    <property type="term" value="C:ribonucleoprotein complex"/>
    <property type="evidence" value="ECO:0007669"/>
    <property type="project" value="UniProtKB-KW"/>
</dbReference>
<gene>
    <name evidence="4" type="ORF">NE237_008669</name>
</gene>
<dbReference type="Proteomes" id="UP001141806">
    <property type="component" value="Unassembled WGS sequence"/>
</dbReference>
<reference evidence="4" key="1">
    <citation type="journal article" date="2023" name="Plant J.">
        <title>The genome of the king protea, Protea cynaroides.</title>
        <authorList>
            <person name="Chang J."/>
            <person name="Duong T.A."/>
            <person name="Schoeman C."/>
            <person name="Ma X."/>
            <person name="Roodt D."/>
            <person name="Barker N."/>
            <person name="Li Z."/>
            <person name="Van de Peer Y."/>
            <person name="Mizrachi E."/>
        </authorList>
    </citation>
    <scope>NUCLEOTIDE SEQUENCE</scope>
    <source>
        <tissue evidence="4">Young leaves</tissue>
    </source>
</reference>
<dbReference type="OrthoDB" id="736100at2759"/>